<keyword evidence="6" id="KW-0653">Protein transport</keyword>
<evidence type="ECO:0000313" key="10">
    <source>
        <dbReference type="Proteomes" id="UP001620461"/>
    </source>
</evidence>
<evidence type="ECO:0000256" key="3">
    <source>
        <dbReference type="ARBA" id="ARBA00016507"/>
    </source>
</evidence>
<comment type="function">
    <text evidence="1">Needed for flagellar regrowth and assembly.</text>
</comment>
<evidence type="ECO:0000256" key="5">
    <source>
        <dbReference type="ARBA" id="ARBA00022795"/>
    </source>
</evidence>
<sequence>MTSYRRHAFPSLTRVLAGEDAPVEVAVAELALRDDMLEEHRQAGYDEGRAAGYAEGVRSGSESAARDAQAALEALSEPLDALVAGFAQWQRDDRVAAREQIAALVEQVARQVVRLELETHPEQLLAFVDEALADLPRPVETIEVRLHPDEYQRVLKAAPRRAKRYGLAPDPKLAPGECRISAGQRELDVGCAQRLAICMEQIHGVLHTDPVQEDA</sequence>
<dbReference type="EMBL" id="JADIKJ010000009">
    <property type="protein sequence ID" value="MFK2900522.1"/>
    <property type="molecule type" value="Genomic_DNA"/>
</dbReference>
<reference evidence="9 10" key="1">
    <citation type="submission" date="2020-10" db="EMBL/GenBank/DDBJ databases">
        <title>Phylogeny of dyella-like bacteria.</title>
        <authorList>
            <person name="Fu J."/>
        </authorList>
    </citation>
    <scope>NUCLEOTIDE SEQUENCE [LARGE SCALE GENOMIC DNA]</scope>
    <source>
        <strain evidence="9 10">JP1</strain>
    </source>
</reference>
<evidence type="ECO:0000256" key="7">
    <source>
        <dbReference type="ARBA" id="ARBA00023225"/>
    </source>
</evidence>
<dbReference type="PANTHER" id="PTHR34982">
    <property type="entry name" value="YOP PROTEINS TRANSLOCATION PROTEIN L"/>
    <property type="match status" value="1"/>
</dbReference>
<comment type="similarity">
    <text evidence="2">Belongs to the FliH family.</text>
</comment>
<keyword evidence="9" id="KW-0282">Flagellum</keyword>
<proteinExistence type="inferred from homology"/>
<keyword evidence="5" id="KW-1005">Bacterial flagellum biogenesis</keyword>
<dbReference type="RefSeq" id="WP_404546981.1">
    <property type="nucleotide sequence ID" value="NZ_JADIKJ010000009.1"/>
</dbReference>
<keyword evidence="9" id="KW-0969">Cilium</keyword>
<accession>A0ABW8JHE8</accession>
<comment type="caution">
    <text evidence="9">The sequence shown here is derived from an EMBL/GenBank/DDBJ whole genome shotgun (WGS) entry which is preliminary data.</text>
</comment>
<dbReference type="Proteomes" id="UP001620461">
    <property type="component" value="Unassembled WGS sequence"/>
</dbReference>
<keyword evidence="9" id="KW-0966">Cell projection</keyword>
<feature type="domain" description="Flagellar assembly protein FliH/Type III secretion system HrpE" evidence="8">
    <location>
        <begin position="91"/>
        <end position="195"/>
    </location>
</feature>
<evidence type="ECO:0000256" key="4">
    <source>
        <dbReference type="ARBA" id="ARBA00022448"/>
    </source>
</evidence>
<dbReference type="PANTHER" id="PTHR34982:SF1">
    <property type="entry name" value="FLAGELLAR ASSEMBLY PROTEIN FLIH"/>
    <property type="match status" value="1"/>
</dbReference>
<protein>
    <recommendedName>
        <fullName evidence="3">Flagellar assembly protein FliH</fullName>
    </recommendedName>
</protein>
<organism evidence="9 10">
    <name type="scientific">Dyella jejuensis</name>
    <dbReference type="NCBI Taxonomy" id="1432009"/>
    <lineage>
        <taxon>Bacteria</taxon>
        <taxon>Pseudomonadati</taxon>
        <taxon>Pseudomonadota</taxon>
        <taxon>Gammaproteobacteria</taxon>
        <taxon>Lysobacterales</taxon>
        <taxon>Rhodanobacteraceae</taxon>
        <taxon>Dyella</taxon>
    </lineage>
</organism>
<evidence type="ECO:0000256" key="1">
    <source>
        <dbReference type="ARBA" id="ARBA00003041"/>
    </source>
</evidence>
<evidence type="ECO:0000256" key="6">
    <source>
        <dbReference type="ARBA" id="ARBA00022927"/>
    </source>
</evidence>
<evidence type="ECO:0000313" key="9">
    <source>
        <dbReference type="EMBL" id="MFK2900522.1"/>
    </source>
</evidence>
<evidence type="ECO:0000259" key="8">
    <source>
        <dbReference type="Pfam" id="PF02108"/>
    </source>
</evidence>
<keyword evidence="10" id="KW-1185">Reference proteome</keyword>
<dbReference type="InterPro" id="IPR018035">
    <property type="entry name" value="Flagellar_FliH/T3SS_HrpE"/>
</dbReference>
<dbReference type="Pfam" id="PF02108">
    <property type="entry name" value="FliH"/>
    <property type="match status" value="1"/>
</dbReference>
<name>A0ABW8JHE8_9GAMM</name>
<dbReference type="InterPro" id="IPR051472">
    <property type="entry name" value="T3SS_Stator/FliH"/>
</dbReference>
<keyword evidence="4" id="KW-0813">Transport</keyword>
<keyword evidence="7" id="KW-1006">Bacterial flagellum protein export</keyword>
<gene>
    <name evidence="9" type="ORF">ISP15_09255</name>
</gene>
<evidence type="ECO:0000256" key="2">
    <source>
        <dbReference type="ARBA" id="ARBA00006602"/>
    </source>
</evidence>